<dbReference type="SUPFAM" id="SSF56574">
    <property type="entry name" value="Serpins"/>
    <property type="match status" value="1"/>
</dbReference>
<evidence type="ECO:0000313" key="6">
    <source>
        <dbReference type="Proteomes" id="UP001142489"/>
    </source>
</evidence>
<protein>
    <recommendedName>
        <fullName evidence="4">Serpin domain-containing protein</fullName>
    </recommendedName>
</protein>
<dbReference type="InterPro" id="IPR015943">
    <property type="entry name" value="WD40/YVTN_repeat-like_dom_sf"/>
</dbReference>
<dbReference type="InterPro" id="IPR023796">
    <property type="entry name" value="Serpin_dom"/>
</dbReference>
<dbReference type="InterPro" id="IPR036322">
    <property type="entry name" value="WD40_repeat_dom_sf"/>
</dbReference>
<dbReference type="SMART" id="SM00320">
    <property type="entry name" value="WD40"/>
    <property type="match status" value="4"/>
</dbReference>
<dbReference type="InterPro" id="IPR000215">
    <property type="entry name" value="Serpin_fam"/>
</dbReference>
<dbReference type="Gene3D" id="2.130.10.10">
    <property type="entry name" value="YVTN repeat-like/Quinoprotein amine dehydrogenase"/>
    <property type="match status" value="2"/>
</dbReference>
<dbReference type="Gene3D" id="2.30.39.10">
    <property type="entry name" value="Alpha-1-antitrypsin, domain 1"/>
    <property type="match status" value="1"/>
</dbReference>
<dbReference type="PANTHER" id="PTHR11461:SF51">
    <property type="entry name" value="SERPIN I2"/>
    <property type="match status" value="1"/>
</dbReference>
<feature type="non-terminal residue" evidence="5">
    <location>
        <position position="681"/>
    </location>
</feature>
<dbReference type="InterPro" id="IPR036186">
    <property type="entry name" value="Serpin_sf"/>
</dbReference>
<sequence length="681" mass="75793">MITVFHLNNLTQFSVQPSEWKGGVQHQDDILCAAFLPPQTLATGSSDGEIVVWNNSTENAYVKLGRSRTSNSGSRVERNTTPTDRLSSRRHMTSAAELASSEAENCSAITRLIFLEARNVSATGGANLVSCGGAGYVRFWSTQRSRLLGEFEAHGGVGPIIMTIGKRNQYLITGDLIGWVKIWNIEDHCLTLRDNVITQAPLLIRSFQAHDDSITSLETCEQNNSFFILSSSTDCSIVLSDLSGVPFGIFGQERHWRIGNHALTFPREEHKPQIEEERDTKQNNLLSLVEGNSRPHSEEQAVSVTEVQDDSIEITVRLGAKGKAHQEIGQLLRLQGNEDDEALEPLQTLFAVTSEEKTFTFNLANALYLQEGFLVKEQYLHSNKEFFQTSVKLVNFQNAKASAEAINTWVEKKTNGKIRNLIASSDLGPLTRLLLVNALFFKGNWKQVFRAEDTTQMAFTKGDHSIIKTPMMHLQLTAKFGGFSDHNVSYQVLELPYKGEEFSFVLILPGENVAIEKVEQLITAELIKDWFTMMEEEEVEIILPRFKIEHTMDLKEFLQPLNVTEIFNNGCDLSGITDSADLHISKAIQKVYLEVNEDGSEAAASTGMHVAAIMSLPNKRFVANRPFLFMLKHNPTGVPSDVQTAPHCGPNAEQTGLSRQTPFLEQKGHNIIGCNSSFTGN</sequence>
<dbReference type="InterPro" id="IPR042178">
    <property type="entry name" value="Serpin_sf_1"/>
</dbReference>
<dbReference type="InterPro" id="IPR001680">
    <property type="entry name" value="WD40_rpt"/>
</dbReference>
<dbReference type="Pfam" id="PF00079">
    <property type="entry name" value="Serpin"/>
    <property type="match status" value="1"/>
</dbReference>
<dbReference type="OrthoDB" id="671595at2759"/>
<dbReference type="GO" id="GO:0004867">
    <property type="term" value="F:serine-type endopeptidase inhibitor activity"/>
    <property type="evidence" value="ECO:0007669"/>
    <property type="project" value="InterPro"/>
</dbReference>
<dbReference type="EMBL" id="JAPFRF010000008">
    <property type="protein sequence ID" value="KAJ7325249.1"/>
    <property type="molecule type" value="Genomic_DNA"/>
</dbReference>
<feature type="repeat" description="WD" evidence="1">
    <location>
        <begin position="23"/>
        <end position="63"/>
    </location>
</feature>
<comment type="caution">
    <text evidence="5">The sequence shown here is derived from an EMBL/GenBank/DDBJ whole genome shotgun (WGS) entry which is preliminary data.</text>
</comment>
<evidence type="ECO:0000313" key="5">
    <source>
        <dbReference type="EMBL" id="KAJ7325249.1"/>
    </source>
</evidence>
<evidence type="ECO:0000256" key="1">
    <source>
        <dbReference type="PROSITE-ProRule" id="PRU00221"/>
    </source>
</evidence>
<gene>
    <name evidence="5" type="ORF">JRQ81_018269</name>
</gene>
<dbReference type="Gene3D" id="3.30.497.10">
    <property type="entry name" value="Antithrombin, subunit I, domain 2"/>
    <property type="match status" value="1"/>
</dbReference>
<dbReference type="InterPro" id="IPR042185">
    <property type="entry name" value="Serpin_sf_2"/>
</dbReference>
<reference evidence="5" key="1">
    <citation type="journal article" date="2023" name="DNA Res.">
        <title>Chromosome-level genome assembly of Phrynocephalus forsythii using third-generation DNA sequencing and Hi-C analysis.</title>
        <authorList>
            <person name="Qi Y."/>
            <person name="Zhao W."/>
            <person name="Zhao Y."/>
            <person name="Niu C."/>
            <person name="Cao S."/>
            <person name="Zhang Y."/>
        </authorList>
    </citation>
    <scope>NUCLEOTIDE SEQUENCE</scope>
    <source>
        <tissue evidence="5">Muscle</tissue>
    </source>
</reference>
<dbReference type="SMART" id="SM00093">
    <property type="entry name" value="SERPIN"/>
    <property type="match status" value="1"/>
</dbReference>
<dbReference type="SUPFAM" id="SSF50978">
    <property type="entry name" value="WD40 repeat-like"/>
    <property type="match status" value="1"/>
</dbReference>
<accession>A0A9Q0XSH1</accession>
<keyword evidence="1" id="KW-0853">WD repeat</keyword>
<feature type="domain" description="Serpin" evidence="4">
    <location>
        <begin position="300"/>
        <end position="639"/>
    </location>
</feature>
<organism evidence="5 6">
    <name type="scientific">Phrynocephalus forsythii</name>
    <dbReference type="NCBI Taxonomy" id="171643"/>
    <lineage>
        <taxon>Eukaryota</taxon>
        <taxon>Metazoa</taxon>
        <taxon>Chordata</taxon>
        <taxon>Craniata</taxon>
        <taxon>Vertebrata</taxon>
        <taxon>Euteleostomi</taxon>
        <taxon>Lepidosauria</taxon>
        <taxon>Squamata</taxon>
        <taxon>Bifurcata</taxon>
        <taxon>Unidentata</taxon>
        <taxon>Episquamata</taxon>
        <taxon>Toxicofera</taxon>
        <taxon>Iguania</taxon>
        <taxon>Acrodonta</taxon>
        <taxon>Agamidae</taxon>
        <taxon>Agaminae</taxon>
        <taxon>Phrynocephalus</taxon>
    </lineage>
</organism>
<feature type="region of interest" description="Disordered" evidence="3">
    <location>
        <begin position="66"/>
        <end position="92"/>
    </location>
</feature>
<name>A0A9Q0XSH1_9SAUR</name>
<comment type="similarity">
    <text evidence="2">Belongs to the serpin family.</text>
</comment>
<dbReference type="GO" id="GO:0005615">
    <property type="term" value="C:extracellular space"/>
    <property type="evidence" value="ECO:0007669"/>
    <property type="project" value="InterPro"/>
</dbReference>
<feature type="compositionally biased region" description="Polar residues" evidence="3">
    <location>
        <begin position="67"/>
        <end position="85"/>
    </location>
</feature>
<proteinExistence type="inferred from homology"/>
<evidence type="ECO:0000259" key="4">
    <source>
        <dbReference type="SMART" id="SM00093"/>
    </source>
</evidence>
<dbReference type="AlphaFoldDB" id="A0A9Q0XSH1"/>
<evidence type="ECO:0000256" key="3">
    <source>
        <dbReference type="SAM" id="MobiDB-lite"/>
    </source>
</evidence>
<dbReference type="Pfam" id="PF00400">
    <property type="entry name" value="WD40"/>
    <property type="match status" value="2"/>
</dbReference>
<evidence type="ECO:0000256" key="2">
    <source>
        <dbReference type="RuleBase" id="RU000411"/>
    </source>
</evidence>
<keyword evidence="6" id="KW-1185">Reference proteome</keyword>
<dbReference type="PANTHER" id="PTHR11461">
    <property type="entry name" value="SERINE PROTEASE INHIBITOR, SERPIN"/>
    <property type="match status" value="1"/>
</dbReference>
<dbReference type="PROSITE" id="PS50082">
    <property type="entry name" value="WD_REPEATS_2"/>
    <property type="match status" value="1"/>
</dbReference>
<dbReference type="Proteomes" id="UP001142489">
    <property type="component" value="Unassembled WGS sequence"/>
</dbReference>